<dbReference type="EMBL" id="CP086136">
    <property type="protein sequence ID" value="UEM12383.1"/>
    <property type="molecule type" value="Genomic_DNA"/>
</dbReference>
<name>A0A939S0M5_9BRAD</name>
<dbReference type="Proteomes" id="UP000664702">
    <property type="component" value="Chromosome"/>
</dbReference>
<dbReference type="Gene3D" id="3.40.50.300">
    <property type="entry name" value="P-loop containing nucleotide triphosphate hydrolases"/>
    <property type="match status" value="1"/>
</dbReference>
<dbReference type="GO" id="GO:0000731">
    <property type="term" value="P:DNA synthesis involved in DNA repair"/>
    <property type="evidence" value="ECO:0007669"/>
    <property type="project" value="TreeGrafter"/>
</dbReference>
<dbReference type="RefSeq" id="WP_208083425.1">
    <property type="nucleotide sequence ID" value="NZ_CP086136.1"/>
</dbReference>
<reference evidence="2" key="1">
    <citation type="submission" date="2021-03" db="EMBL/GenBank/DDBJ databases">
        <title>Whole Genome Sequence of Bradyrhizobium sp. Strain 144S4.</title>
        <authorList>
            <person name="Bromfield E.S.P."/>
            <person name="Cloutier S."/>
        </authorList>
    </citation>
    <scope>NUCLEOTIDE SEQUENCE [LARGE SCALE GENOMIC DNA]</scope>
    <source>
        <strain evidence="2">144S4</strain>
    </source>
</reference>
<feature type="domain" description="Rad50/SbcC-type AAA" evidence="1">
    <location>
        <begin position="7"/>
        <end position="59"/>
    </location>
</feature>
<dbReference type="InterPro" id="IPR038729">
    <property type="entry name" value="Rad50/SbcC_AAA"/>
</dbReference>
<dbReference type="GO" id="GO:0016887">
    <property type="term" value="F:ATP hydrolysis activity"/>
    <property type="evidence" value="ECO:0007669"/>
    <property type="project" value="InterPro"/>
</dbReference>
<dbReference type="KEGG" id="bban:J4G43_049680"/>
<evidence type="ECO:0000313" key="2">
    <source>
        <dbReference type="EMBL" id="MBO1859421.1"/>
    </source>
</evidence>
<gene>
    <name evidence="2" type="ORF">J4G43_00050</name>
    <name evidence="3" type="ORF">J4G43_049680</name>
</gene>
<evidence type="ECO:0000259" key="1">
    <source>
        <dbReference type="Pfam" id="PF13476"/>
    </source>
</evidence>
<dbReference type="EMBL" id="JAGEMI010000001">
    <property type="protein sequence ID" value="MBO1859421.1"/>
    <property type="molecule type" value="Genomic_DNA"/>
</dbReference>
<dbReference type="InterPro" id="IPR027417">
    <property type="entry name" value="P-loop_NTPase"/>
</dbReference>
<dbReference type="AlphaFoldDB" id="A0A939S0M5"/>
<dbReference type="PANTHER" id="PTHR32182">
    <property type="entry name" value="DNA REPLICATION AND REPAIR PROTEIN RECF"/>
    <property type="match status" value="1"/>
</dbReference>
<evidence type="ECO:0000313" key="4">
    <source>
        <dbReference type="Proteomes" id="UP000664702"/>
    </source>
</evidence>
<dbReference type="PANTHER" id="PTHR32182:SF0">
    <property type="entry name" value="DNA REPLICATION AND REPAIR PROTEIN RECF"/>
    <property type="match status" value="1"/>
</dbReference>
<accession>A0A939S0M5</accession>
<dbReference type="Pfam" id="PF13476">
    <property type="entry name" value="AAA_23"/>
    <property type="match status" value="1"/>
</dbReference>
<organism evidence="2">
    <name type="scientific">Bradyrhizobium barranii subsp. barranii</name>
    <dbReference type="NCBI Taxonomy" id="2823807"/>
    <lineage>
        <taxon>Bacteria</taxon>
        <taxon>Pseudomonadati</taxon>
        <taxon>Pseudomonadota</taxon>
        <taxon>Alphaproteobacteria</taxon>
        <taxon>Hyphomicrobiales</taxon>
        <taxon>Nitrobacteraceae</taxon>
        <taxon>Bradyrhizobium</taxon>
        <taxon>Bradyrhizobium barranii</taxon>
    </lineage>
</organism>
<reference evidence="3 4" key="2">
    <citation type="journal article" date="2022" name="Int. J. Syst. Evol. Microbiol.">
        <title>Strains of Bradyrhizobium barranii sp. nov. associated with legumes native to Canada are symbionts of soybeans and belong to different subspecies (subsp. barranii subsp. nov. and subsp. apii subsp. nov.) and symbiovars (sv. glycinearum and sv. septentrionale).</title>
        <authorList>
            <person name="Bromfield E.S.P."/>
            <person name="Cloutier S."/>
            <person name="Wasai-Hara S."/>
            <person name="Minamisawa K."/>
        </authorList>
    </citation>
    <scope>NUCLEOTIDE SEQUENCE [LARGE SCALE GENOMIC DNA]</scope>
    <source>
        <strain evidence="3 4">144S4</strain>
    </source>
</reference>
<evidence type="ECO:0000313" key="3">
    <source>
        <dbReference type="EMBL" id="UEM12383.1"/>
    </source>
</evidence>
<sequence length="837" mass="92079">MTQRIRRIEIQGFRGFGTSPQSITLPDTVAAIWGGNSQGKTSLAEAIEFLLTGHIARRDLLASAKDEFSQALRNAHIPPSVPLYVGAEFTCADGKIRKLRRTLASDYDGNAACTSRLEIDGKPCTEADIEDQIGIRLQHPPLRAPVLAQHTLGYVFTASPTDRAAYFRAVLDTQDLEDFRSAVACLSAELDPPDMTVIAELDTLGNIGGLANDVRALQGAPTLIELERSLAASVETLLTSIGVAAAPSRVERINQLAEALENRRKLEFPLDLFTRKPFPAIDRLDGQLAEKIEAFQKERDAVTEETRRLVALFESALAVPAVHDCKAPMDCPLCGSPVSLTPERVTHIRKQVEANQNYQDAERTLSTGLTFMDTKVQVLIRGAEQAKPKFMQITGAERRQQGFRVDRITALAANPIGTKAWLLASGKLWRETQKFLRACEVIRECIKAALADLGGWKNTNSLVDRLSRFEQMHADLDAVHAEYAAAAQPLAQAIKPAVDQSAQTRGWEELLIVAADPARLFKALQLFRLHAEKVAAIGRAVKEIDVANGKVADEKFGDLSDDVLDWWERLRPGESTFFSSVRRRSAKARRTIDLKVALSANDDRSNPQIRDAVAVFSQSQLHCLGLSLFLARAIDSGAGFVLLDDPVLTSDDDFRPNFASSVIEALLDAGIQVIVLTQDYSTWKDIGHRWRHRGAAQFQLVRDNAVAGTEVRSQDDDLATMLVQAKPFILSHDGDQRKEGATRLRRTIERFCKELLVKSRHANGDNTAMITDYDGKNYGDFSAQALALLTRNPAHKGKLTAAYNYVTPGPHDDTPPSSSQLKVALGDLKGLKKDYLG</sequence>
<dbReference type="GO" id="GO:0006302">
    <property type="term" value="P:double-strand break repair"/>
    <property type="evidence" value="ECO:0007669"/>
    <property type="project" value="InterPro"/>
</dbReference>
<dbReference type="SUPFAM" id="SSF52540">
    <property type="entry name" value="P-loop containing nucleoside triphosphate hydrolases"/>
    <property type="match status" value="1"/>
</dbReference>
<proteinExistence type="predicted"/>
<protein>
    <submittedName>
        <fullName evidence="2">AAA family ATPase</fullName>
    </submittedName>
</protein>